<dbReference type="PANTHER" id="PTHR46599">
    <property type="entry name" value="PIGGYBAC TRANSPOSABLE ELEMENT-DERIVED PROTEIN 4"/>
    <property type="match status" value="1"/>
</dbReference>
<dbReference type="Proteomes" id="UP000694925">
    <property type="component" value="Unplaced"/>
</dbReference>
<name>A0AAJ7JC47_9HYME</name>
<feature type="domain" description="PiggyBac transposable element-derived protein" evidence="1">
    <location>
        <begin position="5"/>
        <end position="253"/>
    </location>
</feature>
<dbReference type="PANTHER" id="PTHR46599:SF3">
    <property type="entry name" value="PIGGYBAC TRANSPOSABLE ELEMENT-DERIVED PROTEIN 4"/>
    <property type="match status" value="1"/>
</dbReference>
<dbReference type="RefSeq" id="XP_017889204.1">
    <property type="nucleotide sequence ID" value="XM_018033715.1"/>
</dbReference>
<accession>A0AAJ7JC47</accession>
<dbReference type="GeneID" id="108630410"/>
<sequence>RLKKNNNNMKDGEATTLSEIYCFFSVSFLMTRNKKLSLGEYWSRDKLLRSDIFGEIMPRDRYFKLLSMLHFNQNITSTNDKLYKIRNVIDMLRKNFSKSFYPYQKLCIDESLLLYKGRLSFKQYIPSKRSRFGIKSFILCDCRTGYIQDLIVYAGSSTMINSQNKKIGKSGAIVEALMAPYLGKGHTVFLDNWYSSPALFNFLHNNHTNACGTVAKRRQGMPKITDTLRKGEASSRSTENLLVIKWMDKKEVRQSRHGAKHYKFDTEISKMVP</sequence>
<gene>
    <name evidence="3" type="primary">LOC108630410</name>
</gene>
<reference evidence="3" key="1">
    <citation type="submission" date="2025-08" db="UniProtKB">
        <authorList>
            <consortium name="RefSeq"/>
        </authorList>
    </citation>
    <scope>IDENTIFICATION</scope>
    <source>
        <tissue evidence="3">Whole body</tissue>
    </source>
</reference>
<feature type="non-terminal residue" evidence="3">
    <location>
        <position position="1"/>
    </location>
</feature>
<organism evidence="2 3">
    <name type="scientific">Ceratina calcarata</name>
    <dbReference type="NCBI Taxonomy" id="156304"/>
    <lineage>
        <taxon>Eukaryota</taxon>
        <taxon>Metazoa</taxon>
        <taxon>Ecdysozoa</taxon>
        <taxon>Arthropoda</taxon>
        <taxon>Hexapoda</taxon>
        <taxon>Insecta</taxon>
        <taxon>Pterygota</taxon>
        <taxon>Neoptera</taxon>
        <taxon>Endopterygota</taxon>
        <taxon>Hymenoptera</taxon>
        <taxon>Apocrita</taxon>
        <taxon>Aculeata</taxon>
        <taxon>Apoidea</taxon>
        <taxon>Anthophila</taxon>
        <taxon>Apidae</taxon>
        <taxon>Ceratina</taxon>
        <taxon>Zadontomerus</taxon>
    </lineage>
</organism>
<dbReference type="InterPro" id="IPR029526">
    <property type="entry name" value="PGBD"/>
</dbReference>
<dbReference type="AlphaFoldDB" id="A0AAJ7JC47"/>
<proteinExistence type="predicted"/>
<evidence type="ECO:0000259" key="1">
    <source>
        <dbReference type="Pfam" id="PF13843"/>
    </source>
</evidence>
<evidence type="ECO:0000313" key="2">
    <source>
        <dbReference type="Proteomes" id="UP000694925"/>
    </source>
</evidence>
<evidence type="ECO:0000313" key="3">
    <source>
        <dbReference type="RefSeq" id="XP_017889204.1"/>
    </source>
</evidence>
<keyword evidence="2" id="KW-1185">Reference proteome</keyword>
<protein>
    <submittedName>
        <fullName evidence="3">PiggyBac transposable element-derived protein 4-like</fullName>
    </submittedName>
</protein>
<dbReference type="Pfam" id="PF13843">
    <property type="entry name" value="DDE_Tnp_1_7"/>
    <property type="match status" value="1"/>
</dbReference>
<dbReference type="KEGG" id="ccal:108630410"/>